<evidence type="ECO:0000313" key="4">
    <source>
        <dbReference type="Proteomes" id="UP000308092"/>
    </source>
</evidence>
<reference evidence="3 4" key="1">
    <citation type="submission" date="2019-03" db="EMBL/GenBank/DDBJ databases">
        <title>The genome sequence of a newly discovered highly antifungal drug resistant Aspergillus species, Aspergillus tanneri NIH 1004.</title>
        <authorList>
            <person name="Mounaud S."/>
            <person name="Singh I."/>
            <person name="Joardar V."/>
            <person name="Pakala S."/>
            <person name="Pakala S."/>
            <person name="Venepally P."/>
            <person name="Hoover J."/>
            <person name="Nierman W."/>
            <person name="Chung J."/>
            <person name="Losada L."/>
        </authorList>
    </citation>
    <scope>NUCLEOTIDE SEQUENCE [LARGE SCALE GENOMIC DNA]</scope>
    <source>
        <strain evidence="3 4">NIH1004</strain>
    </source>
</reference>
<feature type="region of interest" description="Disordered" evidence="1">
    <location>
        <begin position="304"/>
        <end position="392"/>
    </location>
</feature>
<comment type="caution">
    <text evidence="3">The sequence shown here is derived from an EMBL/GenBank/DDBJ whole genome shotgun (WGS) entry which is preliminary data.</text>
</comment>
<feature type="compositionally biased region" description="Acidic residues" evidence="1">
    <location>
        <begin position="316"/>
        <end position="327"/>
    </location>
</feature>
<dbReference type="PANTHER" id="PTHR23272:SF161">
    <property type="entry name" value="ZINC FINGER BED DOMAIN-CONTAINING PROTEIN RICESLEEPER 1-LIKE"/>
    <property type="match status" value="1"/>
</dbReference>
<feature type="compositionally biased region" description="Polar residues" evidence="1">
    <location>
        <begin position="333"/>
        <end position="343"/>
    </location>
</feature>
<evidence type="ECO:0000256" key="1">
    <source>
        <dbReference type="SAM" id="MobiDB-lite"/>
    </source>
</evidence>
<dbReference type="Pfam" id="PF05699">
    <property type="entry name" value="Dimer_Tnp_hAT"/>
    <property type="match status" value="1"/>
</dbReference>
<dbReference type="InterPro" id="IPR012337">
    <property type="entry name" value="RNaseH-like_sf"/>
</dbReference>
<dbReference type="AlphaFoldDB" id="A0A4S3JHI8"/>
<dbReference type="VEuPathDB" id="FungiDB:EYZ11_005599"/>
<name>A0A4S3JHI8_9EURO</name>
<feature type="domain" description="HAT C-terminal dimerisation" evidence="2">
    <location>
        <begin position="197"/>
        <end position="269"/>
    </location>
</feature>
<keyword evidence="4" id="KW-1185">Reference proteome</keyword>
<dbReference type="SUPFAM" id="SSF53098">
    <property type="entry name" value="Ribonuclease H-like"/>
    <property type="match status" value="1"/>
</dbReference>
<sequence>MEFYLSNAQPCKATTGDLQTLLYNSWIPQFQLDREEWRQVDYLLCITQPFFKFTTTLSKSKVITIHLIFTSPEEDSLEETMLQALQAAREKLSEYYKITDHECYGDIYTIATILAPPKKLRFFNTKDWQGDVDYAGRYRGRLEEEFWRYKRRLSDNNSPRSPGALADLLNTVDEIEMLCDSQNTLQPEEPQGNNDDELDRYLAKGLISQHSRMFWKEHQKEFPVLAALARDILSIPASGAGVERLFNCTGDIWHYRRGQLKPETVKALMLHMCATKFEIEQGEIDFTKELISVGEADILDQERGLIPPLPSLDPISDSEEAEDEDTVVEIPSQLLQPQAQSENTRPKRPRSRSTQSQENEVIPEPADLENTQRPCRVRKKTRIPEGFEIGNL</sequence>
<dbReference type="PANTHER" id="PTHR23272">
    <property type="entry name" value="BED FINGER-RELATED"/>
    <property type="match status" value="1"/>
</dbReference>
<evidence type="ECO:0000259" key="2">
    <source>
        <dbReference type="Pfam" id="PF05699"/>
    </source>
</evidence>
<dbReference type="GO" id="GO:0046983">
    <property type="term" value="F:protein dimerization activity"/>
    <property type="evidence" value="ECO:0007669"/>
    <property type="project" value="InterPro"/>
</dbReference>
<dbReference type="EMBL" id="SOSA01000182">
    <property type="protein sequence ID" value="THC94916.1"/>
    <property type="molecule type" value="Genomic_DNA"/>
</dbReference>
<gene>
    <name evidence="3" type="ORF">EYZ11_005599</name>
</gene>
<protein>
    <recommendedName>
        <fullName evidence="2">HAT C-terminal dimerisation domain-containing protein</fullName>
    </recommendedName>
</protein>
<dbReference type="Proteomes" id="UP000308092">
    <property type="component" value="Unassembled WGS sequence"/>
</dbReference>
<accession>A0A4S3JHI8</accession>
<proteinExistence type="predicted"/>
<dbReference type="InterPro" id="IPR008906">
    <property type="entry name" value="HATC_C_dom"/>
</dbReference>
<organism evidence="3 4">
    <name type="scientific">Aspergillus tanneri</name>
    <dbReference type="NCBI Taxonomy" id="1220188"/>
    <lineage>
        <taxon>Eukaryota</taxon>
        <taxon>Fungi</taxon>
        <taxon>Dikarya</taxon>
        <taxon>Ascomycota</taxon>
        <taxon>Pezizomycotina</taxon>
        <taxon>Eurotiomycetes</taxon>
        <taxon>Eurotiomycetidae</taxon>
        <taxon>Eurotiales</taxon>
        <taxon>Aspergillaceae</taxon>
        <taxon>Aspergillus</taxon>
        <taxon>Aspergillus subgen. Circumdati</taxon>
    </lineage>
</organism>
<evidence type="ECO:0000313" key="3">
    <source>
        <dbReference type="EMBL" id="THC94916.1"/>
    </source>
</evidence>